<dbReference type="Pfam" id="PF20803">
    <property type="entry name" value="PaaX_M"/>
    <property type="match status" value="1"/>
</dbReference>
<dbReference type="Proteomes" id="UP000179214">
    <property type="component" value="Unassembled WGS sequence"/>
</dbReference>
<dbReference type="InterPro" id="IPR048846">
    <property type="entry name" value="PaaX-like_central"/>
</dbReference>
<evidence type="ECO:0000259" key="1">
    <source>
        <dbReference type="Pfam" id="PF20803"/>
    </source>
</evidence>
<dbReference type="AlphaFoldDB" id="A0A1G2I848"/>
<reference evidence="2 3" key="1">
    <citation type="journal article" date="2016" name="Nat. Commun.">
        <title>Thousands of microbial genomes shed light on interconnected biogeochemical processes in an aquifer system.</title>
        <authorList>
            <person name="Anantharaman K."/>
            <person name="Brown C.T."/>
            <person name="Hug L.A."/>
            <person name="Sharon I."/>
            <person name="Castelle C.J."/>
            <person name="Probst A.J."/>
            <person name="Thomas B.C."/>
            <person name="Singh A."/>
            <person name="Wilkins M.J."/>
            <person name="Karaoz U."/>
            <person name="Brodie E.L."/>
            <person name="Williams K.H."/>
            <person name="Hubbard S.S."/>
            <person name="Banfield J.F."/>
        </authorList>
    </citation>
    <scope>NUCLEOTIDE SEQUENCE [LARGE SCALE GENOMIC DNA]</scope>
</reference>
<gene>
    <name evidence="2" type="ORF">A3F47_01900</name>
</gene>
<evidence type="ECO:0000313" key="3">
    <source>
        <dbReference type="Proteomes" id="UP000179214"/>
    </source>
</evidence>
<comment type="caution">
    <text evidence="2">The sequence shown here is derived from an EMBL/GenBank/DDBJ whole genome shotgun (WGS) entry which is preliminary data.</text>
</comment>
<dbReference type="EMBL" id="MHOV01000004">
    <property type="protein sequence ID" value="OGZ70711.1"/>
    <property type="molecule type" value="Genomic_DNA"/>
</dbReference>
<name>A0A1G2I848_9BACT</name>
<accession>A0A1G2I848</accession>
<evidence type="ECO:0000313" key="2">
    <source>
        <dbReference type="EMBL" id="OGZ70711.1"/>
    </source>
</evidence>
<sequence>MKLPITDQLLWDMYNFLDSAKDASRFLLLPPRTMSQLSINRNPVFEKYQKENGKRAFSKLIYYLKTNNYIKAKSLEGQKGVILTKRGLSKALKASFSAEKRVKREDGKWIMLMFDIPQKHPKARNLLHSVLYNLGYKMFQQSVWVTPYDVSEKTEQLLQMHSLDNYVKIFLIEEI</sequence>
<organism evidence="2 3">
    <name type="scientific">Candidatus Staskawiczbacteria bacterium RIFCSPHIGHO2_12_FULL_38_11</name>
    <dbReference type="NCBI Taxonomy" id="1802209"/>
    <lineage>
        <taxon>Bacteria</taxon>
        <taxon>Candidatus Staskawicziibacteriota</taxon>
    </lineage>
</organism>
<dbReference type="Gene3D" id="3.30.70.2650">
    <property type="match status" value="1"/>
</dbReference>
<dbReference type="SUPFAM" id="SSF143430">
    <property type="entry name" value="TTP0101/SSO1404-like"/>
    <property type="match status" value="1"/>
</dbReference>
<protein>
    <recommendedName>
        <fullName evidence="1">Transcriptional repressor PaaX-like central Cas2-like domain-containing protein</fullName>
    </recommendedName>
</protein>
<proteinExistence type="predicted"/>
<feature type="domain" description="Transcriptional repressor PaaX-like central Cas2-like" evidence="1">
    <location>
        <begin position="104"/>
        <end position="171"/>
    </location>
</feature>